<reference evidence="7 8" key="1">
    <citation type="submission" date="2016-11" db="EMBL/GenBank/DDBJ databases">
        <title>Study of marine rhodopsin-containing bacteria.</title>
        <authorList>
            <person name="Yoshizawa S."/>
            <person name="Kumagai Y."/>
            <person name="Kogure K."/>
        </authorList>
    </citation>
    <scope>NUCLEOTIDE SEQUENCE [LARGE SCALE GENOMIC DNA]</scope>
    <source>
        <strain evidence="7 8">SG-29</strain>
    </source>
</reference>
<evidence type="ECO:0000313" key="7">
    <source>
        <dbReference type="EMBL" id="OZC04438.1"/>
    </source>
</evidence>
<dbReference type="Gene3D" id="3.40.630.10">
    <property type="entry name" value="Zn peptidases"/>
    <property type="match status" value="1"/>
</dbReference>
<sequence length="347" mass="38035">MDTSFSEPLFIGGTAVARGERTTVRLPIAPLYTLAAMAMPVHVIRGKKDGPRLFISAAIHGDEILGVEIIRRLLGLKLLKQLRGTLLAVPVVNVYGYTARSRYLPDRRDLNRSFPGSASGSMASRLAHTFMSEVVTNSTHGIDLHTGAVDRTNLPHVRVSLDQEDAVEMAHQFRVPLILHSNLRDGSLRQTVLEQGVPVLLYEAGEALRLDERAIRIGVRGVVSVMRNLGMLPAIPPTPITAPLLARSSRWTRAEESGTFQLTRGIGALVEEGEPIGTITAPLGETSIPVLSRDSGILIGKTQLPLVYEGEALFHIARLEEPDTAEERLTTYDERLSVWEEPVDEDH</sequence>
<evidence type="ECO:0000313" key="8">
    <source>
        <dbReference type="Proteomes" id="UP000216446"/>
    </source>
</evidence>
<dbReference type="InterPro" id="IPR057246">
    <property type="entry name" value="CARBOXYPEPT_ZN_1"/>
</dbReference>
<dbReference type="Pfam" id="PF24827">
    <property type="entry name" value="AstE_AspA_cat"/>
    <property type="match status" value="1"/>
</dbReference>
<keyword evidence="4" id="KW-0378">Hydrolase</keyword>
<evidence type="ECO:0000256" key="2">
    <source>
        <dbReference type="ARBA" id="ARBA00005988"/>
    </source>
</evidence>
<evidence type="ECO:0000256" key="5">
    <source>
        <dbReference type="ARBA" id="ARBA00022833"/>
    </source>
</evidence>
<dbReference type="InterPro" id="IPR043795">
    <property type="entry name" value="N-alpha-Ac-DABA-like"/>
</dbReference>
<dbReference type="EMBL" id="MQWB01000001">
    <property type="protein sequence ID" value="OZC04438.1"/>
    <property type="molecule type" value="Genomic_DNA"/>
</dbReference>
<gene>
    <name evidence="7" type="ORF">BSZ36_16485</name>
</gene>
<dbReference type="InterPro" id="IPR055438">
    <property type="entry name" value="AstE_AspA_cat"/>
</dbReference>
<keyword evidence="8" id="KW-1185">Reference proteome</keyword>
<dbReference type="OrthoDB" id="9782876at2"/>
<keyword evidence="3" id="KW-0479">Metal-binding</keyword>
<dbReference type="AlphaFoldDB" id="A0A259U3N5"/>
<dbReference type="GO" id="GO:0016811">
    <property type="term" value="F:hydrolase activity, acting on carbon-nitrogen (but not peptide) bonds, in linear amides"/>
    <property type="evidence" value="ECO:0007669"/>
    <property type="project" value="InterPro"/>
</dbReference>
<dbReference type="RefSeq" id="WP_094550905.1">
    <property type="nucleotide sequence ID" value="NZ_MQWB01000001.1"/>
</dbReference>
<accession>A0A259U3N5</accession>
<dbReference type="PANTHER" id="PTHR37326:SF2">
    <property type="entry name" value="SUCCINYLGLUTAMATE DESUCCINYLASE_ASPARTOACYLASE FAMILY PROTEIN"/>
    <property type="match status" value="1"/>
</dbReference>
<comment type="cofactor">
    <cofactor evidence="1">
        <name>Zn(2+)</name>
        <dbReference type="ChEBI" id="CHEBI:29105"/>
    </cofactor>
</comment>
<evidence type="ECO:0000256" key="4">
    <source>
        <dbReference type="ARBA" id="ARBA00022801"/>
    </source>
</evidence>
<keyword evidence="5" id="KW-0862">Zinc</keyword>
<dbReference type="InParanoid" id="A0A259U3N5"/>
<organism evidence="7 8">
    <name type="scientific">Rubricoccus marinus</name>
    <dbReference type="NCBI Taxonomy" id="716817"/>
    <lineage>
        <taxon>Bacteria</taxon>
        <taxon>Pseudomonadati</taxon>
        <taxon>Rhodothermota</taxon>
        <taxon>Rhodothermia</taxon>
        <taxon>Rhodothermales</taxon>
        <taxon>Rubricoccaceae</taxon>
        <taxon>Rubricoccus</taxon>
    </lineage>
</organism>
<dbReference type="Proteomes" id="UP000216446">
    <property type="component" value="Unassembled WGS sequence"/>
</dbReference>
<dbReference type="InterPro" id="IPR053138">
    <property type="entry name" value="N-alpha-Ac-DABA_deacetylase"/>
</dbReference>
<dbReference type="PANTHER" id="PTHR37326">
    <property type="entry name" value="BLL3975 PROTEIN"/>
    <property type="match status" value="1"/>
</dbReference>
<evidence type="ECO:0000256" key="3">
    <source>
        <dbReference type="ARBA" id="ARBA00022723"/>
    </source>
</evidence>
<dbReference type="GO" id="GO:0016788">
    <property type="term" value="F:hydrolase activity, acting on ester bonds"/>
    <property type="evidence" value="ECO:0007669"/>
    <property type="project" value="InterPro"/>
</dbReference>
<evidence type="ECO:0000256" key="1">
    <source>
        <dbReference type="ARBA" id="ARBA00001947"/>
    </source>
</evidence>
<name>A0A259U3N5_9BACT</name>
<protein>
    <submittedName>
        <fullName evidence="7">Succinylglutamate desuccinylase</fullName>
    </submittedName>
</protein>
<comment type="caution">
    <text evidence="7">The sequence shown here is derived from an EMBL/GenBank/DDBJ whole genome shotgun (WGS) entry which is preliminary data.</text>
</comment>
<dbReference type="CDD" id="cd06251">
    <property type="entry name" value="M14_ASTE_ASPA-like"/>
    <property type="match status" value="1"/>
</dbReference>
<feature type="domain" description="Succinylglutamate desuccinylase/Aspartoacylase catalytic" evidence="6">
    <location>
        <begin position="49"/>
        <end position="227"/>
    </location>
</feature>
<evidence type="ECO:0000259" key="6">
    <source>
        <dbReference type="Pfam" id="PF24827"/>
    </source>
</evidence>
<dbReference type="GO" id="GO:0046872">
    <property type="term" value="F:metal ion binding"/>
    <property type="evidence" value="ECO:0007669"/>
    <property type="project" value="UniProtKB-KW"/>
</dbReference>
<comment type="similarity">
    <text evidence="2">Belongs to the peptidase M14 family.</text>
</comment>
<proteinExistence type="inferred from homology"/>
<dbReference type="PROSITE" id="PS00132">
    <property type="entry name" value="CARBOXYPEPT_ZN_1"/>
    <property type="match status" value="1"/>
</dbReference>
<dbReference type="SUPFAM" id="SSF53187">
    <property type="entry name" value="Zn-dependent exopeptidases"/>
    <property type="match status" value="1"/>
</dbReference>
<dbReference type="PIRSF" id="PIRSF039012">
    <property type="entry name" value="ASP"/>
    <property type="match status" value="1"/>
</dbReference>